<feature type="compositionally biased region" description="Basic and acidic residues" evidence="1">
    <location>
        <begin position="263"/>
        <end position="278"/>
    </location>
</feature>
<feature type="region of interest" description="Disordered" evidence="1">
    <location>
        <begin position="136"/>
        <end position="172"/>
    </location>
</feature>
<gene>
    <name evidence="2" type="ORF">P167DRAFT_547649</name>
</gene>
<sequence>MSTLVEGKDPREGALAEEIRVVEAAILAEEIRKLSSATGSKLGLDGKATDPYLDEQYSTDEEHVLQIRARHNLSSAQTVNEQSAEDLRTGTYMYEDRVIHPSFPFVPSVVLTSPTEHLEVPERPWTDIHGDREMFEDSFTPSLPVPEPSARPSQAAGELRRSPRRHTRRGPVEVLKRLTPALQAGSCSKTSVDGIENEKLPDAVYNLDEDKDPKMLPEAAEEETAEATLIISKGKGPEIFHAVDKEIAPEIILRVDKGKAPEKIPVPDKGKAPEVVRRAEKRKAPNVVRRAVKRKTGGKFPKIDKGKAPEVIGEFNEGASTQAVRMHHKEKSPEVLPHFEDGCIDPVLLSKNPNFDSIYLSRAREENSWLSQRAGNMKTGELKLRSNFELPPGTNWETPRFNGEQPLPPSENDMIEAEIRADEGIDWAYDPQAFSYFDLAFFSEDASDMVGTELEISEFFKGSMDINDPVASGSNQVTTNMSLNAPPNEGITISSLTGLHVYDWGFPEYNAEETELPDANDFGYFLEETNSEGVVVRKFYPYTEQDDWTFQ</sequence>
<dbReference type="OrthoDB" id="5394639at2759"/>
<evidence type="ECO:0000313" key="3">
    <source>
        <dbReference type="Proteomes" id="UP000277580"/>
    </source>
</evidence>
<reference evidence="2 3" key="1">
    <citation type="journal article" date="2018" name="Nat. Ecol. Evol.">
        <title>Pezizomycetes genomes reveal the molecular basis of ectomycorrhizal truffle lifestyle.</title>
        <authorList>
            <person name="Murat C."/>
            <person name="Payen T."/>
            <person name="Noel B."/>
            <person name="Kuo A."/>
            <person name="Morin E."/>
            <person name="Chen J."/>
            <person name="Kohler A."/>
            <person name="Krizsan K."/>
            <person name="Balestrini R."/>
            <person name="Da Silva C."/>
            <person name="Montanini B."/>
            <person name="Hainaut M."/>
            <person name="Levati E."/>
            <person name="Barry K.W."/>
            <person name="Belfiori B."/>
            <person name="Cichocki N."/>
            <person name="Clum A."/>
            <person name="Dockter R.B."/>
            <person name="Fauchery L."/>
            <person name="Guy J."/>
            <person name="Iotti M."/>
            <person name="Le Tacon F."/>
            <person name="Lindquist E.A."/>
            <person name="Lipzen A."/>
            <person name="Malagnac F."/>
            <person name="Mello A."/>
            <person name="Molinier V."/>
            <person name="Miyauchi S."/>
            <person name="Poulain J."/>
            <person name="Riccioni C."/>
            <person name="Rubini A."/>
            <person name="Sitrit Y."/>
            <person name="Splivallo R."/>
            <person name="Traeger S."/>
            <person name="Wang M."/>
            <person name="Zifcakova L."/>
            <person name="Wipf D."/>
            <person name="Zambonelli A."/>
            <person name="Paolocci F."/>
            <person name="Nowrousian M."/>
            <person name="Ottonello S."/>
            <person name="Baldrian P."/>
            <person name="Spatafora J.W."/>
            <person name="Henrissat B."/>
            <person name="Nagy L.G."/>
            <person name="Aury J.M."/>
            <person name="Wincker P."/>
            <person name="Grigoriev I.V."/>
            <person name="Bonfante P."/>
            <person name="Martin F.M."/>
        </authorList>
    </citation>
    <scope>NUCLEOTIDE SEQUENCE [LARGE SCALE GENOMIC DNA]</scope>
    <source>
        <strain evidence="2 3">CCBAS932</strain>
    </source>
</reference>
<evidence type="ECO:0000256" key="1">
    <source>
        <dbReference type="SAM" id="MobiDB-lite"/>
    </source>
</evidence>
<feature type="region of interest" description="Disordered" evidence="1">
    <location>
        <begin position="263"/>
        <end position="283"/>
    </location>
</feature>
<name>A0A3N4KHC7_9PEZI</name>
<dbReference type="EMBL" id="ML119147">
    <property type="protein sequence ID" value="RPB09890.1"/>
    <property type="molecule type" value="Genomic_DNA"/>
</dbReference>
<organism evidence="2 3">
    <name type="scientific">Morchella conica CCBAS932</name>
    <dbReference type="NCBI Taxonomy" id="1392247"/>
    <lineage>
        <taxon>Eukaryota</taxon>
        <taxon>Fungi</taxon>
        <taxon>Dikarya</taxon>
        <taxon>Ascomycota</taxon>
        <taxon>Pezizomycotina</taxon>
        <taxon>Pezizomycetes</taxon>
        <taxon>Pezizales</taxon>
        <taxon>Morchellaceae</taxon>
        <taxon>Morchella</taxon>
    </lineage>
</organism>
<dbReference type="AlphaFoldDB" id="A0A3N4KHC7"/>
<dbReference type="InParanoid" id="A0A3N4KHC7"/>
<accession>A0A3N4KHC7</accession>
<dbReference type="Proteomes" id="UP000277580">
    <property type="component" value="Unassembled WGS sequence"/>
</dbReference>
<evidence type="ECO:0000313" key="2">
    <source>
        <dbReference type="EMBL" id="RPB09890.1"/>
    </source>
</evidence>
<proteinExistence type="predicted"/>
<keyword evidence="3" id="KW-1185">Reference proteome</keyword>
<protein>
    <submittedName>
        <fullName evidence="2">Uncharacterized protein</fullName>
    </submittedName>
</protein>